<accession>A0A1Y2B4P6</accession>
<feature type="compositionally biased region" description="Polar residues" evidence="1">
    <location>
        <begin position="171"/>
        <end position="195"/>
    </location>
</feature>
<dbReference type="EMBL" id="MCFC01000023">
    <property type="protein sequence ID" value="ORY29812.1"/>
    <property type="molecule type" value="Genomic_DNA"/>
</dbReference>
<evidence type="ECO:0000256" key="1">
    <source>
        <dbReference type="SAM" id="MobiDB-lite"/>
    </source>
</evidence>
<feature type="region of interest" description="Disordered" evidence="1">
    <location>
        <begin position="171"/>
        <end position="197"/>
    </location>
</feature>
<dbReference type="InParanoid" id="A0A1Y2B4P6"/>
<proteinExistence type="predicted"/>
<dbReference type="Proteomes" id="UP000193986">
    <property type="component" value="Unassembled WGS sequence"/>
</dbReference>
<protein>
    <submittedName>
        <fullName evidence="2">Uncharacterized protein</fullName>
    </submittedName>
</protein>
<organism evidence="2 3">
    <name type="scientific">Naematelia encephala</name>
    <dbReference type="NCBI Taxonomy" id="71784"/>
    <lineage>
        <taxon>Eukaryota</taxon>
        <taxon>Fungi</taxon>
        <taxon>Dikarya</taxon>
        <taxon>Basidiomycota</taxon>
        <taxon>Agaricomycotina</taxon>
        <taxon>Tremellomycetes</taxon>
        <taxon>Tremellales</taxon>
        <taxon>Naemateliaceae</taxon>
        <taxon>Naematelia</taxon>
    </lineage>
</organism>
<reference evidence="2 3" key="1">
    <citation type="submission" date="2016-07" db="EMBL/GenBank/DDBJ databases">
        <title>Pervasive Adenine N6-methylation of Active Genes in Fungi.</title>
        <authorList>
            <consortium name="DOE Joint Genome Institute"/>
            <person name="Mondo S.J."/>
            <person name="Dannebaum R.O."/>
            <person name="Kuo R.C."/>
            <person name="Labutti K."/>
            <person name="Haridas S."/>
            <person name="Kuo A."/>
            <person name="Salamov A."/>
            <person name="Ahrendt S.R."/>
            <person name="Lipzen A."/>
            <person name="Sullivan W."/>
            <person name="Andreopoulos W.B."/>
            <person name="Clum A."/>
            <person name="Lindquist E."/>
            <person name="Daum C."/>
            <person name="Ramamoorthy G.K."/>
            <person name="Gryganskyi A."/>
            <person name="Culley D."/>
            <person name="Magnuson J.K."/>
            <person name="James T.Y."/>
            <person name="O'Malley M.A."/>
            <person name="Stajich J.E."/>
            <person name="Spatafora J.W."/>
            <person name="Visel A."/>
            <person name="Grigoriev I.V."/>
        </authorList>
    </citation>
    <scope>NUCLEOTIDE SEQUENCE [LARGE SCALE GENOMIC DNA]</scope>
    <source>
        <strain evidence="2 3">68-887.2</strain>
    </source>
</reference>
<evidence type="ECO:0000313" key="2">
    <source>
        <dbReference type="EMBL" id="ORY29812.1"/>
    </source>
</evidence>
<feature type="region of interest" description="Disordered" evidence="1">
    <location>
        <begin position="218"/>
        <end position="243"/>
    </location>
</feature>
<sequence>MTTLRTTTHDEEIFNSLVKWSIRTAAAHVGPYAAGFLYTLKHEDHNGSSSHPSPSTTFVFLAGIEHENHLYLENYPFETLLVSATDFPTSTIRLGHTKIDSILKDEEVSALSTGVAHTSIDRSTDKTIILANWDEFNNDKKLIGIKWDSDVQQCFQNHTRLPPQFSTMLSEDMPGSSQLPRLDQYSRTGQTSSRTGIGGLYKTLKDVWIHRYRLKKHSNNQSDADSTNNTGPTENTVQTGNTL</sequence>
<dbReference type="AlphaFoldDB" id="A0A1Y2B4P6"/>
<keyword evidence="3" id="KW-1185">Reference proteome</keyword>
<evidence type="ECO:0000313" key="3">
    <source>
        <dbReference type="Proteomes" id="UP000193986"/>
    </source>
</evidence>
<name>A0A1Y2B4P6_9TREE</name>
<comment type="caution">
    <text evidence="2">The sequence shown here is derived from an EMBL/GenBank/DDBJ whole genome shotgun (WGS) entry which is preliminary data.</text>
</comment>
<feature type="compositionally biased region" description="Polar residues" evidence="1">
    <location>
        <begin position="219"/>
        <end position="243"/>
    </location>
</feature>
<gene>
    <name evidence="2" type="ORF">BCR39DRAFT_558930</name>
</gene>